<keyword evidence="2" id="KW-0732">Signal</keyword>
<dbReference type="EMBL" id="CYKH01000079">
    <property type="protein sequence ID" value="CUE69859.1"/>
    <property type="molecule type" value="Genomic_DNA"/>
</dbReference>
<evidence type="ECO:0008006" key="5">
    <source>
        <dbReference type="Google" id="ProtNLM"/>
    </source>
</evidence>
<feature type="non-terminal residue" evidence="3">
    <location>
        <position position="869"/>
    </location>
</feature>
<feature type="signal peptide" evidence="2">
    <location>
        <begin position="1"/>
        <end position="18"/>
    </location>
</feature>
<protein>
    <recommendedName>
        <fullName evidence="5">Membrane-associated protein</fullName>
    </recommendedName>
</protein>
<evidence type="ECO:0000256" key="2">
    <source>
        <dbReference type="SAM" id="SignalP"/>
    </source>
</evidence>
<feature type="region of interest" description="Disordered" evidence="1">
    <location>
        <begin position="816"/>
        <end position="869"/>
    </location>
</feature>
<dbReference type="Proteomes" id="UP000051952">
    <property type="component" value="Unassembled WGS sequence"/>
</dbReference>
<evidence type="ECO:0000313" key="4">
    <source>
        <dbReference type="Proteomes" id="UP000051952"/>
    </source>
</evidence>
<dbReference type="AlphaFoldDB" id="A0A0S4IHX2"/>
<feature type="compositionally biased region" description="Low complexity" evidence="1">
    <location>
        <begin position="847"/>
        <end position="869"/>
    </location>
</feature>
<evidence type="ECO:0000256" key="1">
    <source>
        <dbReference type="SAM" id="MobiDB-lite"/>
    </source>
</evidence>
<dbReference type="VEuPathDB" id="TriTrypDB:BSAL_52205"/>
<feature type="chain" id="PRO_5006621316" description="Membrane-associated protein" evidence="2">
    <location>
        <begin position="19"/>
        <end position="869"/>
    </location>
</feature>
<gene>
    <name evidence="3" type="ORF">BSAL_52205</name>
</gene>
<keyword evidence="4" id="KW-1185">Reference proteome</keyword>
<reference evidence="4" key="1">
    <citation type="submission" date="2015-09" db="EMBL/GenBank/DDBJ databases">
        <authorList>
            <consortium name="Pathogen Informatics"/>
        </authorList>
    </citation>
    <scope>NUCLEOTIDE SEQUENCE [LARGE SCALE GENOMIC DNA]</scope>
    <source>
        <strain evidence="4">Lake Konstanz</strain>
    </source>
</reference>
<name>A0A0S4IHX2_BODSA</name>
<accession>A0A0S4IHX2</accession>
<evidence type="ECO:0000313" key="3">
    <source>
        <dbReference type="EMBL" id="CUE69859.1"/>
    </source>
</evidence>
<organism evidence="3 4">
    <name type="scientific">Bodo saltans</name>
    <name type="common">Flagellated protozoan</name>
    <dbReference type="NCBI Taxonomy" id="75058"/>
    <lineage>
        <taxon>Eukaryota</taxon>
        <taxon>Discoba</taxon>
        <taxon>Euglenozoa</taxon>
        <taxon>Kinetoplastea</taxon>
        <taxon>Metakinetoplastina</taxon>
        <taxon>Eubodonida</taxon>
        <taxon>Bodonidae</taxon>
        <taxon>Bodo</taxon>
    </lineage>
</organism>
<sequence length="869" mass="91171">MFLRYVALVGALIAFSDCANLTCTSQQTLSSGVFLLGPCPSTTPISITVNSANVELSVVDSAISSITSTQATNLWISLTRVAISGILPVVSSALSNYTLALQQCTVSITSSLDSLYLTRATTPASNFYFSMRSSTVYLSATSTASPTLGLVQFSATLTNSSIVVESSTITTVWSGTTSTAQVGIQADVNLVWMSGGGTNNIISFSNVNATLTGSGNNVIVLAKTQILSSTRVSLVQVNSAVTAVGPRKVVFLDSSNTFGSVAREASLVVVESGGGGIVIALSKCTLIATIKQSPVALSTTQTTLIDILMSFLVRFISRDGAITVDASSMSITIPAAGGMAGLASVIVSAAVASLINFGAGVVSGVSLQDVAIRVTTISIDVAIADSALCGYSRKLTMMNYPLATSNAGATLLFAIVSIGLDSSNISISVTTSTLTYTPPKFSLCPNVALSTLTVSFFLTTFTLPSYNTTVLATVLHGSTGDLLSTMLRTMLTGLSNAITVLGLNVLSGLQPAAAIVTSLNVVQVTNPTMFTDTSSNATIFGTNLASSWYAAVVAALKIHYSTPLSVAIDYPSSLMIVPALLMQTIELGYSTGVTIVRIDQRTSALTTTNSFVPSVVLLDNITDVTSSQQKRFSVTISRLSATLTVPNGYVFARDLKTVTEWNFYNLQWSTSFVNRTFGDSTLSVASTPLIVLASSSKLVVWPTQSSISIRCVYCNQNELQSGTATIFGSNDSIYVAPSTAVTYRQCELTRTYQTSTRRLVETMSISLSRTDTHTSPSLHTPTQRLLSDEPTETFSFAPFSESHHRWASTATVLLSTSSTPPARTDGHSNSLVSSMTRSSSPSFDTKSAPPLTTASASHTATPPLYLNVT</sequence>
<feature type="compositionally biased region" description="Polar residues" evidence="1">
    <location>
        <begin position="827"/>
        <end position="845"/>
    </location>
</feature>
<proteinExistence type="predicted"/>